<reference evidence="4" key="1">
    <citation type="submission" date="2020-05" db="EMBL/GenBank/DDBJ databases">
        <authorList>
            <person name="Chiriac C."/>
            <person name="Salcher M."/>
            <person name="Ghai R."/>
            <person name="Kavagutti S V."/>
        </authorList>
    </citation>
    <scope>NUCLEOTIDE SEQUENCE</scope>
</reference>
<dbReference type="InterPro" id="IPR016181">
    <property type="entry name" value="Acyl_CoA_acyltransferase"/>
</dbReference>
<accession>A0A6J6EIU5</accession>
<keyword evidence="2" id="KW-0012">Acyltransferase</keyword>
<evidence type="ECO:0000313" key="4">
    <source>
        <dbReference type="EMBL" id="CAB4575225.1"/>
    </source>
</evidence>
<dbReference type="CDD" id="cd04301">
    <property type="entry name" value="NAT_SF"/>
    <property type="match status" value="1"/>
</dbReference>
<dbReference type="GO" id="GO:0016747">
    <property type="term" value="F:acyltransferase activity, transferring groups other than amino-acyl groups"/>
    <property type="evidence" value="ECO:0007669"/>
    <property type="project" value="InterPro"/>
</dbReference>
<gene>
    <name evidence="4" type="ORF">UFOPK1740_00518</name>
</gene>
<dbReference type="Pfam" id="PF00583">
    <property type="entry name" value="Acetyltransf_1"/>
    <property type="match status" value="1"/>
</dbReference>
<dbReference type="PANTHER" id="PTHR43420">
    <property type="entry name" value="ACETYLTRANSFERASE"/>
    <property type="match status" value="1"/>
</dbReference>
<dbReference type="InterPro" id="IPR000182">
    <property type="entry name" value="GNAT_dom"/>
</dbReference>
<sequence length="321" mass="35513">MTTIGRLRISPSDVGRRVSVRYLTEEGLTDVLGQLVSWSGDWPAGIIKIRKKDDSFQDVISGKIIAAKVVEPEIGCLDLQRDSEGTWVPSETESLGDWVLRFSGNESARANSCRLDGRPENSADESLLKIIDWYKTKKAAAIVQSPKPGAFDEALARNNFVEVAHALYMIANTVESNQAQVIIESELSSKWFDAVMTAETKSPRLSKELLVSGSFVRFASIVDEKNKIIATGRVSASQDLAMVTTVWVDENHRSKGLAKSIMLALSNEVFKIGHKIIALQVLKSNLPAVGLYESLGYQIHHDYAYYRYTKVQQPIEVGCSC</sequence>
<dbReference type="AlphaFoldDB" id="A0A6J6EIU5"/>
<protein>
    <submittedName>
        <fullName evidence="4">Unannotated protein</fullName>
    </submittedName>
</protein>
<feature type="domain" description="N-acetyltransferase" evidence="3">
    <location>
        <begin position="169"/>
        <end position="316"/>
    </location>
</feature>
<dbReference type="EMBL" id="CAEZTU010000014">
    <property type="protein sequence ID" value="CAB4575225.1"/>
    <property type="molecule type" value="Genomic_DNA"/>
</dbReference>
<dbReference type="InterPro" id="IPR050680">
    <property type="entry name" value="YpeA/RimI_acetyltransf"/>
</dbReference>
<evidence type="ECO:0000259" key="3">
    <source>
        <dbReference type="PROSITE" id="PS51186"/>
    </source>
</evidence>
<dbReference type="PROSITE" id="PS51186">
    <property type="entry name" value="GNAT"/>
    <property type="match status" value="1"/>
</dbReference>
<organism evidence="4">
    <name type="scientific">freshwater metagenome</name>
    <dbReference type="NCBI Taxonomy" id="449393"/>
    <lineage>
        <taxon>unclassified sequences</taxon>
        <taxon>metagenomes</taxon>
        <taxon>ecological metagenomes</taxon>
    </lineage>
</organism>
<proteinExistence type="predicted"/>
<evidence type="ECO:0000256" key="2">
    <source>
        <dbReference type="ARBA" id="ARBA00023315"/>
    </source>
</evidence>
<dbReference type="SUPFAM" id="SSF55729">
    <property type="entry name" value="Acyl-CoA N-acyltransferases (Nat)"/>
    <property type="match status" value="1"/>
</dbReference>
<name>A0A6J6EIU5_9ZZZZ</name>
<dbReference type="Gene3D" id="3.40.630.30">
    <property type="match status" value="1"/>
</dbReference>
<keyword evidence="1" id="KW-0808">Transferase</keyword>
<evidence type="ECO:0000256" key="1">
    <source>
        <dbReference type="ARBA" id="ARBA00022679"/>
    </source>
</evidence>